<evidence type="ECO:0000256" key="5">
    <source>
        <dbReference type="ARBA" id="ARBA00022741"/>
    </source>
</evidence>
<keyword evidence="5" id="KW-0547">Nucleotide-binding</keyword>
<dbReference type="SUPFAM" id="SSF55874">
    <property type="entry name" value="ATPase domain of HSP90 chaperone/DNA topoisomerase II/histidine kinase"/>
    <property type="match status" value="1"/>
</dbReference>
<proteinExistence type="predicted"/>
<feature type="domain" description="Histidine kinase/HSP90-like ATPase" evidence="10">
    <location>
        <begin position="267"/>
        <end position="347"/>
    </location>
</feature>
<dbReference type="CDD" id="cd16917">
    <property type="entry name" value="HATPase_UhpB-NarQ-NarX-like"/>
    <property type="match status" value="1"/>
</dbReference>
<evidence type="ECO:0000256" key="7">
    <source>
        <dbReference type="ARBA" id="ARBA00022840"/>
    </source>
</evidence>
<dbReference type="GO" id="GO:0000155">
    <property type="term" value="F:phosphorelay sensor kinase activity"/>
    <property type="evidence" value="ECO:0007669"/>
    <property type="project" value="InterPro"/>
</dbReference>
<gene>
    <name evidence="12" type="ORF">IDH41_22025</name>
</gene>
<dbReference type="GO" id="GO:0005524">
    <property type="term" value="F:ATP binding"/>
    <property type="evidence" value="ECO:0007669"/>
    <property type="project" value="UniProtKB-KW"/>
</dbReference>
<feature type="transmembrane region" description="Helical" evidence="9">
    <location>
        <begin position="96"/>
        <end position="114"/>
    </location>
</feature>
<reference evidence="12" key="1">
    <citation type="submission" date="2020-09" db="EMBL/GenBank/DDBJ databases">
        <title>A novel bacterium of genus Paenibacillus, isolated from South China Sea.</title>
        <authorList>
            <person name="Huang H."/>
            <person name="Mo K."/>
            <person name="Hu Y."/>
        </authorList>
    </citation>
    <scope>NUCLEOTIDE SEQUENCE</scope>
    <source>
        <strain evidence="12">IB182493</strain>
    </source>
</reference>
<dbReference type="Pfam" id="PF02518">
    <property type="entry name" value="HATPase_c"/>
    <property type="match status" value="1"/>
</dbReference>
<keyword evidence="9" id="KW-1133">Transmembrane helix</keyword>
<evidence type="ECO:0000256" key="4">
    <source>
        <dbReference type="ARBA" id="ARBA00022679"/>
    </source>
</evidence>
<evidence type="ECO:0000256" key="8">
    <source>
        <dbReference type="ARBA" id="ARBA00023012"/>
    </source>
</evidence>
<dbReference type="Gene3D" id="1.20.5.1930">
    <property type="match status" value="1"/>
</dbReference>
<evidence type="ECO:0000256" key="9">
    <source>
        <dbReference type="SAM" id="Phobius"/>
    </source>
</evidence>
<dbReference type="Proteomes" id="UP000632125">
    <property type="component" value="Unassembled WGS sequence"/>
</dbReference>
<feature type="domain" description="Signal transduction histidine kinase subgroup 3 dimerisation and phosphoacceptor" evidence="11">
    <location>
        <begin position="159"/>
        <end position="224"/>
    </location>
</feature>
<comment type="caution">
    <text evidence="12">The sequence shown here is derived from an EMBL/GenBank/DDBJ whole genome shotgun (WGS) entry which is preliminary data.</text>
</comment>
<dbReference type="PANTHER" id="PTHR24421:SF10">
    <property type="entry name" value="NITRATE_NITRITE SENSOR PROTEIN NARQ"/>
    <property type="match status" value="1"/>
</dbReference>
<evidence type="ECO:0000256" key="6">
    <source>
        <dbReference type="ARBA" id="ARBA00022777"/>
    </source>
</evidence>
<keyword evidence="3" id="KW-0597">Phosphoprotein</keyword>
<dbReference type="EMBL" id="JACXIY010000028">
    <property type="protein sequence ID" value="MBD2871270.1"/>
    <property type="molecule type" value="Genomic_DNA"/>
</dbReference>
<keyword evidence="4" id="KW-0808">Transferase</keyword>
<dbReference type="PANTHER" id="PTHR24421">
    <property type="entry name" value="NITRATE/NITRITE SENSOR PROTEIN NARX-RELATED"/>
    <property type="match status" value="1"/>
</dbReference>
<keyword evidence="6 12" id="KW-0418">Kinase</keyword>
<keyword evidence="7" id="KW-0067">ATP-binding</keyword>
<sequence length="350" mass="38723">MAYLAPQAVPAWYTTLLLLYICFNLSAYLLQESGLKPLFPALSALFIGIVAYGGYPLFALLLPMNLYELASSFLRNKWPIFLAMLVPLPFLPPDHMALYGFIATFCFLYNAMLADYAGKLAASRDAGEAMRADVHRLTKSLSENNEYIRQSEYTFKLEERSRLSQEIHDKIGHSMTGALIQMEAAKRLMASDPDKSSELLQNAIRISKDGIESIRLVLKDMKPLTEQLGVGRMRLFIDEFAASHPVQASLTYDGDLDRITPLHWKIIQQNVTEALTNAMKYARASAVSVHIQVLNGYIKATVTDNGVGSPKVIKGLGLIGMEERTAAVNGTVVVDGSRGFTVTTLMPYAT</sequence>
<evidence type="ECO:0000256" key="3">
    <source>
        <dbReference type="ARBA" id="ARBA00022553"/>
    </source>
</evidence>
<keyword evidence="8" id="KW-0902">Two-component regulatory system</keyword>
<protein>
    <recommendedName>
        <fullName evidence="2">histidine kinase</fullName>
        <ecNumber evidence="2">2.7.13.3</ecNumber>
    </recommendedName>
</protein>
<dbReference type="InterPro" id="IPR050482">
    <property type="entry name" value="Sensor_HK_TwoCompSys"/>
</dbReference>
<feature type="transmembrane region" description="Helical" evidence="9">
    <location>
        <begin position="42"/>
        <end position="62"/>
    </location>
</feature>
<dbReference type="EC" id="2.7.13.3" evidence="2"/>
<dbReference type="RefSeq" id="WP_190864993.1">
    <property type="nucleotide sequence ID" value="NZ_JACXIY010000028.1"/>
</dbReference>
<keyword evidence="9" id="KW-0812">Transmembrane</keyword>
<dbReference type="InterPro" id="IPR003594">
    <property type="entry name" value="HATPase_dom"/>
</dbReference>
<dbReference type="AlphaFoldDB" id="A0A927CTG4"/>
<evidence type="ECO:0000256" key="1">
    <source>
        <dbReference type="ARBA" id="ARBA00000085"/>
    </source>
</evidence>
<evidence type="ECO:0000259" key="10">
    <source>
        <dbReference type="Pfam" id="PF02518"/>
    </source>
</evidence>
<dbReference type="Pfam" id="PF07730">
    <property type="entry name" value="HisKA_3"/>
    <property type="match status" value="1"/>
</dbReference>
<keyword evidence="9" id="KW-0472">Membrane</keyword>
<keyword evidence="13" id="KW-1185">Reference proteome</keyword>
<dbReference type="InterPro" id="IPR036890">
    <property type="entry name" value="HATPase_C_sf"/>
</dbReference>
<dbReference type="InterPro" id="IPR011712">
    <property type="entry name" value="Sig_transdc_His_kin_sub3_dim/P"/>
</dbReference>
<feature type="transmembrane region" description="Helical" evidence="9">
    <location>
        <begin position="12"/>
        <end position="30"/>
    </location>
</feature>
<name>A0A927CTG4_9BACL</name>
<evidence type="ECO:0000313" key="13">
    <source>
        <dbReference type="Proteomes" id="UP000632125"/>
    </source>
</evidence>
<dbReference type="GO" id="GO:0016020">
    <property type="term" value="C:membrane"/>
    <property type="evidence" value="ECO:0007669"/>
    <property type="project" value="InterPro"/>
</dbReference>
<accession>A0A927CTG4</accession>
<organism evidence="12 13">
    <name type="scientific">Paenibacillus arenilitoris</name>
    <dbReference type="NCBI Taxonomy" id="2772299"/>
    <lineage>
        <taxon>Bacteria</taxon>
        <taxon>Bacillati</taxon>
        <taxon>Bacillota</taxon>
        <taxon>Bacilli</taxon>
        <taxon>Bacillales</taxon>
        <taxon>Paenibacillaceae</taxon>
        <taxon>Paenibacillus</taxon>
    </lineage>
</organism>
<evidence type="ECO:0000256" key="2">
    <source>
        <dbReference type="ARBA" id="ARBA00012438"/>
    </source>
</evidence>
<dbReference type="GO" id="GO:0046983">
    <property type="term" value="F:protein dimerization activity"/>
    <property type="evidence" value="ECO:0007669"/>
    <property type="project" value="InterPro"/>
</dbReference>
<evidence type="ECO:0000259" key="11">
    <source>
        <dbReference type="Pfam" id="PF07730"/>
    </source>
</evidence>
<comment type="catalytic activity">
    <reaction evidence="1">
        <text>ATP + protein L-histidine = ADP + protein N-phospho-L-histidine.</text>
        <dbReference type="EC" id="2.7.13.3"/>
    </reaction>
</comment>
<evidence type="ECO:0000313" key="12">
    <source>
        <dbReference type="EMBL" id="MBD2871270.1"/>
    </source>
</evidence>
<dbReference type="Gene3D" id="3.30.565.10">
    <property type="entry name" value="Histidine kinase-like ATPase, C-terminal domain"/>
    <property type="match status" value="1"/>
</dbReference>